<evidence type="ECO:0000256" key="3">
    <source>
        <dbReference type="ARBA" id="ARBA00016573"/>
    </source>
</evidence>
<evidence type="ECO:0000256" key="5">
    <source>
        <dbReference type="ARBA" id="ARBA00023212"/>
    </source>
</evidence>
<dbReference type="EMBL" id="GGYP01005991">
    <property type="protein sequence ID" value="MDE50762.1"/>
    <property type="molecule type" value="Transcribed_RNA"/>
</dbReference>
<evidence type="ECO:0000256" key="2">
    <source>
        <dbReference type="ARBA" id="ARBA00007719"/>
    </source>
</evidence>
<comment type="similarity">
    <text evidence="2">Belongs to the dynactin subunits 5/6 family. Dynactin subunit 6 subfamily.</text>
</comment>
<sequence length="208" mass="23267">MMTSSILPTHPENFAKLKCPPSTIICREKTIILGDVTIGPDCVVHPTARIIARNGPIRIGSNNLIEERVTIINNFTEPMIIGDNNVFEVYSQCETRTMGSNNIIECKAFVGSEIELTNNCIVGAGCQLPHRRTQAAEDKSEHREQRQAPIDVFKPNTEVYGSDLHRRVVQDLPASSHGSQLDFLRKILPNYQKLWRPANLPATPPTQR</sequence>
<evidence type="ECO:0000313" key="7">
    <source>
        <dbReference type="EMBL" id="MDE50762.1"/>
    </source>
</evidence>
<dbReference type="PANTHER" id="PTHR13072">
    <property type="entry name" value="DYNACTIN 6"/>
    <property type="match status" value="1"/>
</dbReference>
<comment type="subcellular location">
    <subcellularLocation>
        <location evidence="1">Cytoplasm</location>
        <location evidence="1">Cytoskeleton</location>
    </subcellularLocation>
</comment>
<evidence type="ECO:0000256" key="4">
    <source>
        <dbReference type="ARBA" id="ARBA00022490"/>
    </source>
</evidence>
<keyword evidence="4" id="KW-0963">Cytoplasm</keyword>
<name>A0A6G1SLB9_9ACAR</name>
<dbReference type="PANTHER" id="PTHR13072:SF0">
    <property type="entry name" value="DYNACTIN SUBUNIT 6"/>
    <property type="match status" value="1"/>
</dbReference>
<organism evidence="7">
    <name type="scientific">Aceria tosichella</name>
    <name type="common">wheat curl mite</name>
    <dbReference type="NCBI Taxonomy" id="561515"/>
    <lineage>
        <taxon>Eukaryota</taxon>
        <taxon>Metazoa</taxon>
        <taxon>Ecdysozoa</taxon>
        <taxon>Arthropoda</taxon>
        <taxon>Chelicerata</taxon>
        <taxon>Arachnida</taxon>
        <taxon>Acari</taxon>
        <taxon>Acariformes</taxon>
        <taxon>Trombidiformes</taxon>
        <taxon>Prostigmata</taxon>
        <taxon>Eupodina</taxon>
        <taxon>Eriophyoidea</taxon>
        <taxon>Eriophyidae</taxon>
        <taxon>Eriophyinae</taxon>
        <taxon>Aceriini</taxon>
        <taxon>Aceria</taxon>
    </lineage>
</organism>
<gene>
    <name evidence="7" type="primary">DCTN6</name>
    <name evidence="7" type="ORF">g.477</name>
</gene>
<dbReference type="InterPro" id="IPR011004">
    <property type="entry name" value="Trimer_LpxA-like_sf"/>
</dbReference>
<dbReference type="GO" id="GO:0007052">
    <property type="term" value="P:mitotic spindle organization"/>
    <property type="evidence" value="ECO:0007669"/>
    <property type="project" value="TreeGrafter"/>
</dbReference>
<dbReference type="CDD" id="cd04646">
    <property type="entry name" value="LbH_Dynactin_6"/>
    <property type="match status" value="1"/>
</dbReference>
<evidence type="ECO:0000256" key="1">
    <source>
        <dbReference type="ARBA" id="ARBA00004245"/>
    </source>
</evidence>
<proteinExistence type="inferred from homology"/>
<evidence type="ECO:0000256" key="6">
    <source>
        <dbReference type="ARBA" id="ARBA00034687"/>
    </source>
</evidence>
<keyword evidence="5" id="KW-0206">Cytoskeleton</keyword>
<dbReference type="GO" id="GO:0070840">
    <property type="term" value="F:dynein complex binding"/>
    <property type="evidence" value="ECO:0007669"/>
    <property type="project" value="TreeGrafter"/>
</dbReference>
<protein>
    <recommendedName>
        <fullName evidence="3">Dynactin subunit 6</fullName>
    </recommendedName>
</protein>
<dbReference type="Gene3D" id="2.160.10.10">
    <property type="entry name" value="Hexapeptide repeat proteins"/>
    <property type="match status" value="1"/>
</dbReference>
<comment type="function">
    <text evidence="6">Part of the dynactin complex that activates the molecular motor dynein for ultra-processive transport along microtubules.</text>
</comment>
<dbReference type="InterPro" id="IPR027777">
    <property type="entry name" value="DCTN6"/>
</dbReference>
<reference evidence="7" key="1">
    <citation type="submission" date="2018-10" db="EMBL/GenBank/DDBJ databases">
        <title>Transcriptome assembly of Aceria tosichella (Wheat curl mite) Type 2.</title>
        <authorList>
            <person name="Scully E.D."/>
            <person name="Geib S.M."/>
            <person name="Palmer N.A."/>
            <person name="Gupta A.K."/>
            <person name="Sarath G."/>
            <person name="Tatineni S."/>
        </authorList>
    </citation>
    <scope>NUCLEOTIDE SEQUENCE</scope>
    <source>
        <strain evidence="7">LincolnNE</strain>
    </source>
</reference>
<dbReference type="SUPFAM" id="SSF51161">
    <property type="entry name" value="Trimeric LpxA-like enzymes"/>
    <property type="match status" value="1"/>
</dbReference>
<accession>A0A6G1SLB9</accession>
<dbReference type="GO" id="GO:0005869">
    <property type="term" value="C:dynactin complex"/>
    <property type="evidence" value="ECO:0007669"/>
    <property type="project" value="InterPro"/>
</dbReference>
<dbReference type="AlphaFoldDB" id="A0A6G1SLB9"/>